<sequence>MQQCEREYENIMKYINNNIMLTIYIIHMKTNDYISE</sequence>
<dbReference type="AlphaFoldDB" id="A0A9W5YED8"/>
<accession>A0A9W5YED8</accession>
<name>A0A9W5YED8_9FIRM</name>
<comment type="caution">
    <text evidence="1">The sequence shown here is derived from an EMBL/GenBank/DDBJ whole genome shotgun (WGS) entry which is preliminary data.</text>
</comment>
<evidence type="ECO:0000313" key="1">
    <source>
        <dbReference type="EMBL" id="GKX30803.1"/>
    </source>
</evidence>
<proteinExistence type="predicted"/>
<dbReference type="Proteomes" id="UP001144256">
    <property type="component" value="Unassembled WGS sequence"/>
</dbReference>
<evidence type="ECO:0000313" key="2">
    <source>
        <dbReference type="Proteomes" id="UP001144256"/>
    </source>
</evidence>
<organism evidence="1 2">
    <name type="scientific">Vallitalea longa</name>
    <dbReference type="NCBI Taxonomy" id="2936439"/>
    <lineage>
        <taxon>Bacteria</taxon>
        <taxon>Bacillati</taxon>
        <taxon>Bacillota</taxon>
        <taxon>Clostridia</taxon>
        <taxon>Lachnospirales</taxon>
        <taxon>Vallitaleaceae</taxon>
        <taxon>Vallitalea</taxon>
    </lineage>
</organism>
<reference evidence="1" key="1">
    <citation type="submission" date="2022-06" db="EMBL/GenBank/DDBJ databases">
        <title>Vallitalea longa sp. nov., an anaerobic bacterium isolated from marine sediment.</title>
        <authorList>
            <person name="Hirano S."/>
            <person name="Terahara T."/>
            <person name="Mori K."/>
            <person name="Hamada M."/>
            <person name="Matsumoto R."/>
            <person name="Kobayashi T."/>
        </authorList>
    </citation>
    <scope>NUCLEOTIDE SEQUENCE</scope>
    <source>
        <strain evidence="1">SH18-1</strain>
    </source>
</reference>
<dbReference type="EMBL" id="BRLB01000012">
    <property type="protein sequence ID" value="GKX30803.1"/>
    <property type="molecule type" value="Genomic_DNA"/>
</dbReference>
<protein>
    <submittedName>
        <fullName evidence="1">Uncharacterized protein</fullName>
    </submittedName>
</protein>
<gene>
    <name evidence="1" type="ORF">SH1V18_32830</name>
</gene>
<keyword evidence="2" id="KW-1185">Reference proteome</keyword>